<dbReference type="GO" id="GO:0005975">
    <property type="term" value="P:carbohydrate metabolic process"/>
    <property type="evidence" value="ECO:0007669"/>
    <property type="project" value="InterPro"/>
</dbReference>
<sequence length="397" mass="45594">MKFASPILFSLLICLNFYLLLKIQKNVAESRKCEIGVENLANVLRAQKSTNLAEILEFGGEDGVKNDTKTVQTQLYALYSGGGLGNLLFELTALRGIASLLTRRAIINVDRRDVIDVLIAKVQPVFPRLIEQFEFRLIPKSKIRVLESNLEACCKFDDPERFSKISDPNLWLRGHYFQSFKYFDHLRDKVRKWLRPSLMTQIRADSLLEGEFFKHFIICTHVRRGDFTTDGLHKPSDGRFTRLATDFLVEEYQKTHEKVHVVILGNDPIWSQSIFYDRVTNKSLQNFALPYIENSPPKNSPKYQATITPTLTAETDLAFSNRFCDVVLITAPSSTFGWWLAYLAKPAAQVYYRSVVESRDGVIREMVEDDFYPPSWIKLETSMGGDQIRRAKFSIGH</sequence>
<proteinExistence type="predicted"/>
<dbReference type="OrthoDB" id="5815225at2759"/>
<dbReference type="PANTHER" id="PTHR22898:SF2">
    <property type="entry name" value="GALACTOSIDE 2-ALPHA-L-FUCOSYLTRANSFERASE-RELATED"/>
    <property type="match status" value="1"/>
</dbReference>
<evidence type="ECO:0000313" key="4">
    <source>
        <dbReference type="EMBL" id="CAI5440448.1"/>
    </source>
</evidence>
<dbReference type="AlphaFoldDB" id="A0A9P1I8Z5"/>
<dbReference type="CDD" id="cd11301">
    <property type="entry name" value="Fut1_Fut2_like"/>
    <property type="match status" value="1"/>
</dbReference>
<dbReference type="PANTHER" id="PTHR22898">
    <property type="entry name" value="UNCHARACTERIZED GLYCOSOL TRANSFERASE-RELATED"/>
    <property type="match status" value="1"/>
</dbReference>
<dbReference type="Proteomes" id="UP001152747">
    <property type="component" value="Unassembled WGS sequence"/>
</dbReference>
<dbReference type="GO" id="GO:0016020">
    <property type="term" value="C:membrane"/>
    <property type="evidence" value="ECO:0007669"/>
    <property type="project" value="InterPro"/>
</dbReference>
<evidence type="ECO:0000313" key="5">
    <source>
        <dbReference type="Proteomes" id="UP001152747"/>
    </source>
</evidence>
<keyword evidence="5" id="KW-1185">Reference proteome</keyword>
<keyword evidence="3" id="KW-0732">Signal</keyword>
<accession>A0A9P1I8Z5</accession>
<comment type="caution">
    <text evidence="4">The sequence shown here is derived from an EMBL/GenBank/DDBJ whole genome shotgun (WGS) entry which is preliminary data.</text>
</comment>
<evidence type="ECO:0000256" key="1">
    <source>
        <dbReference type="ARBA" id="ARBA00022676"/>
    </source>
</evidence>
<dbReference type="Pfam" id="PF01531">
    <property type="entry name" value="Glyco_transf_11"/>
    <property type="match status" value="1"/>
</dbReference>
<name>A0A9P1I8Z5_9PELO</name>
<evidence type="ECO:0008006" key="6">
    <source>
        <dbReference type="Google" id="ProtNLM"/>
    </source>
</evidence>
<feature type="chain" id="PRO_5040458580" description="L-Fucosyltransferase" evidence="3">
    <location>
        <begin position="29"/>
        <end position="397"/>
    </location>
</feature>
<dbReference type="InterPro" id="IPR002516">
    <property type="entry name" value="Glyco_trans_11"/>
</dbReference>
<dbReference type="GO" id="GO:0008107">
    <property type="term" value="F:galactoside 2-alpha-L-fucosyltransferase activity"/>
    <property type="evidence" value="ECO:0007669"/>
    <property type="project" value="InterPro"/>
</dbReference>
<protein>
    <recommendedName>
        <fullName evidence="6">L-Fucosyltransferase</fullName>
    </recommendedName>
</protein>
<keyword evidence="1" id="KW-0328">Glycosyltransferase</keyword>
<evidence type="ECO:0000256" key="3">
    <source>
        <dbReference type="SAM" id="SignalP"/>
    </source>
</evidence>
<dbReference type="EMBL" id="CANHGI010000001">
    <property type="protein sequence ID" value="CAI5440448.1"/>
    <property type="molecule type" value="Genomic_DNA"/>
</dbReference>
<dbReference type="InterPro" id="IPR052501">
    <property type="entry name" value="Alpha-1-2_FucT"/>
</dbReference>
<evidence type="ECO:0000256" key="2">
    <source>
        <dbReference type="ARBA" id="ARBA00022679"/>
    </source>
</evidence>
<organism evidence="4 5">
    <name type="scientific">Caenorhabditis angaria</name>
    <dbReference type="NCBI Taxonomy" id="860376"/>
    <lineage>
        <taxon>Eukaryota</taxon>
        <taxon>Metazoa</taxon>
        <taxon>Ecdysozoa</taxon>
        <taxon>Nematoda</taxon>
        <taxon>Chromadorea</taxon>
        <taxon>Rhabditida</taxon>
        <taxon>Rhabditina</taxon>
        <taxon>Rhabditomorpha</taxon>
        <taxon>Rhabditoidea</taxon>
        <taxon>Rhabditidae</taxon>
        <taxon>Peloderinae</taxon>
        <taxon>Caenorhabditis</taxon>
    </lineage>
</organism>
<reference evidence="4" key="1">
    <citation type="submission" date="2022-11" db="EMBL/GenBank/DDBJ databases">
        <authorList>
            <person name="Kikuchi T."/>
        </authorList>
    </citation>
    <scope>NUCLEOTIDE SEQUENCE</scope>
    <source>
        <strain evidence="4">PS1010</strain>
    </source>
</reference>
<gene>
    <name evidence="4" type="ORF">CAMP_LOCUS3085</name>
</gene>
<keyword evidence="2" id="KW-0808">Transferase</keyword>
<feature type="signal peptide" evidence="3">
    <location>
        <begin position="1"/>
        <end position="28"/>
    </location>
</feature>